<keyword evidence="1" id="KW-1133">Transmembrane helix</keyword>
<sequence>MKVMSASDFIRGLGRAIVLGLYFGTNFALAKVSNFFKDIFQLDKDWVTRITMGMIVLSLIWGILGIVDALMVRIQEASWGLAQTLPLTVQEYEASITLHGMRDLFGFAQQLILAVFIYFTFKMLNIQPRLKWMFNLGFVLFNISFMLFEGPIIITTQTGFDNYFSATGWYYLAPIGVNGYSLYVVSPLWYIGWILLEVGIYLMTGWYVYHFYLASRSLKEKLPIFLVFGLVVGILILESYSGSFITALWDLLAFYHIVGYNIIADQISFVTLWHGIVYIAWFPAVAALYLLIPMLSNKPLYSDKLARISALLYLIFATGPLGIHHLYMVDLPVPVKIVTEVLTDGIIVPSMMTFFNLWATVKGANIQWNILAALTTMSFAGSVYAGVMGISNSVIAYDAIVHEGMYVVAHFHAFILFSIVPAGFAALYLMIPMMTKRMWYSAKLAWIHFWGYTVGVIMVVLGFSYLGVTGLIRKEMIYPISSTFVTGQLITTVGAIIADLATVGWLINLVLTIVKGRVVESEGLNLGELTTSIAMVLNGNNDIVINGITKGIGLVRSEIHNLIEKRLMK</sequence>
<dbReference type="InterPro" id="IPR000883">
    <property type="entry name" value="Cyt_C_Oxase_1"/>
</dbReference>
<feature type="transmembrane region" description="Helical" evidence="1">
    <location>
        <begin position="104"/>
        <end position="121"/>
    </location>
</feature>
<feature type="transmembrane region" description="Helical" evidence="1">
    <location>
        <begin position="488"/>
        <end position="511"/>
    </location>
</feature>
<dbReference type="GO" id="GO:0016020">
    <property type="term" value="C:membrane"/>
    <property type="evidence" value="ECO:0007669"/>
    <property type="project" value="InterPro"/>
</dbReference>
<protein>
    <submittedName>
        <fullName evidence="3">Oxidase</fullName>
    </submittedName>
</protein>
<feature type="transmembrane region" description="Helical" evidence="1">
    <location>
        <begin position="368"/>
        <end position="387"/>
    </location>
</feature>
<dbReference type="InterPro" id="IPR023616">
    <property type="entry name" value="Cyt_c_oxase-like_su1_dom"/>
</dbReference>
<dbReference type="GO" id="GO:0009060">
    <property type="term" value="P:aerobic respiration"/>
    <property type="evidence" value="ECO:0007669"/>
    <property type="project" value="InterPro"/>
</dbReference>
<feature type="transmembrane region" description="Helical" evidence="1">
    <location>
        <begin position="407"/>
        <end position="429"/>
    </location>
</feature>
<feature type="transmembrane region" description="Helical" evidence="1">
    <location>
        <begin position="133"/>
        <end position="154"/>
    </location>
</feature>
<feature type="domain" description="Cytochrome oxidase subunit I profile" evidence="2">
    <location>
        <begin position="49"/>
        <end position="520"/>
    </location>
</feature>
<dbReference type="GO" id="GO:0020037">
    <property type="term" value="F:heme binding"/>
    <property type="evidence" value="ECO:0007669"/>
    <property type="project" value="InterPro"/>
</dbReference>
<feature type="transmembrane region" description="Helical" evidence="1">
    <location>
        <begin position="311"/>
        <end position="329"/>
    </location>
</feature>
<reference evidence="3 4" key="1">
    <citation type="submission" date="2019-10" db="EMBL/GenBank/DDBJ databases">
        <title>Genome Sequences from Six Type Strain Members of the Archaeal Family Sulfolobaceae: Acidianus ambivalens, Acidianus infernus, Metallosphaera prunae, Stygiolobus azoricus, Sulfolobus metallicus, and Sulfurisphaera ohwakuensis.</title>
        <authorList>
            <person name="Counts J.A."/>
            <person name="Kelly R.M."/>
        </authorList>
    </citation>
    <scope>NUCLEOTIDE SEQUENCE [LARGE SCALE GENOMIC DNA]</scope>
    <source>
        <strain evidence="3 4">TA-1</strain>
    </source>
</reference>
<feature type="transmembrane region" description="Helical" evidence="1">
    <location>
        <begin position="50"/>
        <end position="72"/>
    </location>
</feature>
<dbReference type="AlphaFoldDB" id="A0A650CF20"/>
<dbReference type="GO" id="GO:0004129">
    <property type="term" value="F:cytochrome-c oxidase activity"/>
    <property type="evidence" value="ECO:0007669"/>
    <property type="project" value="InterPro"/>
</dbReference>
<gene>
    <name evidence="3" type="ORF">D1869_02920</name>
</gene>
<evidence type="ECO:0000313" key="4">
    <source>
        <dbReference type="Proteomes" id="UP000427373"/>
    </source>
</evidence>
<dbReference type="EMBL" id="CP045484">
    <property type="protein sequence ID" value="QGR16265.1"/>
    <property type="molecule type" value="Genomic_DNA"/>
</dbReference>
<dbReference type="Proteomes" id="UP000427373">
    <property type="component" value="Chromosome"/>
</dbReference>
<evidence type="ECO:0000313" key="3">
    <source>
        <dbReference type="EMBL" id="QGR16265.1"/>
    </source>
</evidence>
<dbReference type="PANTHER" id="PTHR10422:SF18">
    <property type="entry name" value="CYTOCHROME C OXIDASE SUBUNIT 1"/>
    <property type="match status" value="1"/>
</dbReference>
<feature type="transmembrane region" description="Helical" evidence="1">
    <location>
        <begin position="188"/>
        <end position="212"/>
    </location>
</feature>
<dbReference type="SUPFAM" id="SSF81442">
    <property type="entry name" value="Cytochrome c oxidase subunit I-like"/>
    <property type="match status" value="1"/>
</dbReference>
<evidence type="ECO:0000256" key="1">
    <source>
        <dbReference type="SAM" id="Phobius"/>
    </source>
</evidence>
<proteinExistence type="predicted"/>
<feature type="transmembrane region" description="Helical" evidence="1">
    <location>
        <begin position="269"/>
        <end position="291"/>
    </location>
</feature>
<organism evidence="3 4">
    <name type="scientific">Sulfurisphaera ohwakuensis</name>
    <dbReference type="NCBI Taxonomy" id="69656"/>
    <lineage>
        <taxon>Archaea</taxon>
        <taxon>Thermoproteota</taxon>
        <taxon>Thermoprotei</taxon>
        <taxon>Sulfolobales</taxon>
        <taxon>Sulfolobaceae</taxon>
        <taxon>Sulfurisphaera</taxon>
    </lineage>
</organism>
<dbReference type="PRINTS" id="PR01165">
    <property type="entry name" value="CYCOXIDASEI"/>
</dbReference>
<name>A0A650CF20_SULOH</name>
<dbReference type="Gene3D" id="1.20.210.10">
    <property type="entry name" value="Cytochrome c oxidase-like, subunit I domain"/>
    <property type="match status" value="1"/>
</dbReference>
<dbReference type="CDD" id="cd00919">
    <property type="entry name" value="Heme_Cu_Oxidase_I"/>
    <property type="match status" value="1"/>
</dbReference>
<feature type="transmembrane region" description="Helical" evidence="1">
    <location>
        <begin position="341"/>
        <end position="361"/>
    </location>
</feature>
<keyword evidence="1" id="KW-0812">Transmembrane</keyword>
<feature type="transmembrane region" description="Helical" evidence="1">
    <location>
        <begin position="12"/>
        <end position="29"/>
    </location>
</feature>
<dbReference type="GO" id="GO:0015990">
    <property type="term" value="P:electron transport coupled proton transport"/>
    <property type="evidence" value="ECO:0007669"/>
    <property type="project" value="TreeGrafter"/>
</dbReference>
<dbReference type="GO" id="GO:0022904">
    <property type="term" value="P:respiratory electron transport chain"/>
    <property type="evidence" value="ECO:0007669"/>
    <property type="project" value="TreeGrafter"/>
</dbReference>
<dbReference type="PANTHER" id="PTHR10422">
    <property type="entry name" value="CYTOCHROME C OXIDASE SUBUNIT 1"/>
    <property type="match status" value="1"/>
</dbReference>
<dbReference type="OrthoDB" id="28065at2157"/>
<dbReference type="KEGG" id="soh:D1869_02920"/>
<accession>A0A650CF20</accession>
<dbReference type="InterPro" id="IPR036927">
    <property type="entry name" value="Cyt_c_oxase-like_su1_sf"/>
</dbReference>
<dbReference type="PROSITE" id="PS50855">
    <property type="entry name" value="COX1"/>
    <property type="match status" value="1"/>
</dbReference>
<evidence type="ECO:0000259" key="2">
    <source>
        <dbReference type="PROSITE" id="PS50855"/>
    </source>
</evidence>
<feature type="transmembrane region" description="Helical" evidence="1">
    <location>
        <begin position="449"/>
        <end position="468"/>
    </location>
</feature>
<keyword evidence="4" id="KW-1185">Reference proteome</keyword>
<feature type="transmembrane region" description="Helical" evidence="1">
    <location>
        <begin position="224"/>
        <end position="249"/>
    </location>
</feature>
<dbReference type="Pfam" id="PF00115">
    <property type="entry name" value="COX1"/>
    <property type="match status" value="1"/>
</dbReference>
<keyword evidence="1" id="KW-0472">Membrane</keyword>